<dbReference type="AlphaFoldDB" id="A0A316A9P2"/>
<reference evidence="1 2" key="1">
    <citation type="submission" date="2018-03" db="EMBL/GenBank/DDBJ databases">
        <title>Genomic Encyclopedia of Archaeal and Bacterial Type Strains, Phase II (KMG-II): from individual species to whole genera.</title>
        <authorList>
            <person name="Goeker M."/>
        </authorList>
    </citation>
    <scope>NUCLEOTIDE SEQUENCE [LARGE SCALE GENOMIC DNA]</scope>
    <source>
        <strain evidence="1 2">DSM 100346</strain>
    </source>
</reference>
<keyword evidence="2" id="KW-1185">Reference proteome</keyword>
<dbReference type="Proteomes" id="UP000245880">
    <property type="component" value="Unassembled WGS sequence"/>
</dbReference>
<evidence type="ECO:0000313" key="2">
    <source>
        <dbReference type="Proteomes" id="UP000245880"/>
    </source>
</evidence>
<comment type="caution">
    <text evidence="1">The sequence shown here is derived from an EMBL/GenBank/DDBJ whole genome shotgun (WGS) entry which is preliminary data.</text>
</comment>
<organism evidence="1 2">
    <name type="scientific">Dyadobacter jejuensis</name>
    <dbReference type="NCBI Taxonomy" id="1082580"/>
    <lineage>
        <taxon>Bacteria</taxon>
        <taxon>Pseudomonadati</taxon>
        <taxon>Bacteroidota</taxon>
        <taxon>Cytophagia</taxon>
        <taxon>Cytophagales</taxon>
        <taxon>Spirosomataceae</taxon>
        <taxon>Dyadobacter</taxon>
    </lineage>
</organism>
<gene>
    <name evidence="1" type="ORF">CLV98_12034</name>
</gene>
<proteinExistence type="predicted"/>
<name>A0A316A9P2_9BACT</name>
<dbReference type="EMBL" id="QGDT01000020">
    <property type="protein sequence ID" value="PWJ53918.1"/>
    <property type="molecule type" value="Genomic_DNA"/>
</dbReference>
<protein>
    <submittedName>
        <fullName evidence="1">Uncharacterized protein</fullName>
    </submittedName>
</protein>
<accession>A0A316A9P2</accession>
<sequence>MIWIAAYMALFLSLVALGQRIRQGVTQNNGKVHEQ</sequence>
<evidence type="ECO:0000313" key="1">
    <source>
        <dbReference type="EMBL" id="PWJ53918.1"/>
    </source>
</evidence>